<comment type="caution">
    <text evidence="1">The sequence shown here is derived from an EMBL/GenBank/DDBJ whole genome shotgun (WGS) entry which is preliminary data.</text>
</comment>
<sequence length="277" mass="29779">MFAKAKDRPERDPEPAPEAQYCLPSTSQLDPSVVSELPECIREELRAAYKLQGCAAASRRGDSAPAAKAGPGKAGTARGRVAKLVLHGPKQKTGRPGPDLLQAFRKVERLDSVVPSQVDASVWRDLPTSIRHELARDYLKAKPPAHPGLSKAQAGPVPAILCEAKRVPELAPALNPAPPAPPEPMLLGKCRLADIRQLVGEWVRSSPDGPLDDDIAAFGDYVEQLVQNRCLAKASSVLAYLAFCVRDKQSAWPAATTAVMRQVNQACISIYGAQMQL</sequence>
<gene>
    <name evidence="1" type="primary">REV1_1</name>
    <name evidence="1" type="ORF">IWQ57_001055</name>
</gene>
<dbReference type="EMBL" id="JANBUJ010000155">
    <property type="protein sequence ID" value="KAJ2773950.1"/>
    <property type="molecule type" value="Genomic_DNA"/>
</dbReference>
<accession>A0ACC1K5W3</accession>
<keyword evidence="2" id="KW-1185">Reference proteome</keyword>
<evidence type="ECO:0000313" key="1">
    <source>
        <dbReference type="EMBL" id="KAJ2773950.1"/>
    </source>
</evidence>
<keyword evidence="1" id="KW-0808">Transferase</keyword>
<reference evidence="1" key="1">
    <citation type="submission" date="2022-07" db="EMBL/GenBank/DDBJ databases">
        <title>Phylogenomic reconstructions and comparative analyses of Kickxellomycotina fungi.</title>
        <authorList>
            <person name="Reynolds N.K."/>
            <person name="Stajich J.E."/>
            <person name="Barry K."/>
            <person name="Grigoriev I.V."/>
            <person name="Crous P."/>
            <person name="Smith M.E."/>
        </authorList>
    </citation>
    <scope>NUCLEOTIDE SEQUENCE</scope>
    <source>
        <strain evidence="1">CBS 109366</strain>
    </source>
</reference>
<dbReference type="Proteomes" id="UP001140234">
    <property type="component" value="Unassembled WGS sequence"/>
</dbReference>
<name>A0ACC1K5W3_9FUNG</name>
<proteinExistence type="predicted"/>
<evidence type="ECO:0000313" key="2">
    <source>
        <dbReference type="Proteomes" id="UP001140234"/>
    </source>
</evidence>
<organism evidence="1 2">
    <name type="scientific">Coemansia nantahalensis</name>
    <dbReference type="NCBI Taxonomy" id="2789366"/>
    <lineage>
        <taxon>Eukaryota</taxon>
        <taxon>Fungi</taxon>
        <taxon>Fungi incertae sedis</taxon>
        <taxon>Zoopagomycota</taxon>
        <taxon>Kickxellomycotina</taxon>
        <taxon>Kickxellomycetes</taxon>
        <taxon>Kickxellales</taxon>
        <taxon>Kickxellaceae</taxon>
        <taxon>Coemansia</taxon>
    </lineage>
</organism>
<protein>
    <submittedName>
        <fullName evidence="1">Deoxycytidyl transferase</fullName>
    </submittedName>
</protein>